<dbReference type="GO" id="GO:0019867">
    <property type="term" value="C:outer membrane"/>
    <property type="evidence" value="ECO:0007669"/>
    <property type="project" value="InterPro"/>
</dbReference>
<dbReference type="Proteomes" id="UP000886812">
    <property type="component" value="Unassembled WGS sequence"/>
</dbReference>
<dbReference type="AlphaFoldDB" id="A0A9D1NL88"/>
<evidence type="ECO:0000313" key="1">
    <source>
        <dbReference type="EMBL" id="HIV04503.1"/>
    </source>
</evidence>
<reference evidence="1" key="2">
    <citation type="journal article" date="2021" name="PeerJ">
        <title>Extensive microbial diversity within the chicken gut microbiome revealed by metagenomics and culture.</title>
        <authorList>
            <person name="Gilroy R."/>
            <person name="Ravi A."/>
            <person name="Getino M."/>
            <person name="Pursley I."/>
            <person name="Horton D.L."/>
            <person name="Alikhan N.F."/>
            <person name="Baker D."/>
            <person name="Gharbi K."/>
            <person name="Hall N."/>
            <person name="Watson M."/>
            <person name="Adriaenssens E.M."/>
            <person name="Foster-Nyarko E."/>
            <person name="Jarju S."/>
            <person name="Secka A."/>
            <person name="Antonio M."/>
            <person name="Oren A."/>
            <person name="Chaudhuri R.R."/>
            <person name="La Ragione R."/>
            <person name="Hildebrand F."/>
            <person name="Pallen M.J."/>
        </authorList>
    </citation>
    <scope>NUCLEOTIDE SEQUENCE</scope>
    <source>
        <strain evidence="1">10669</strain>
    </source>
</reference>
<dbReference type="PROSITE" id="PS51257">
    <property type="entry name" value="PROKAR_LIPOPROTEIN"/>
    <property type="match status" value="1"/>
</dbReference>
<reference evidence="1" key="1">
    <citation type="submission" date="2020-10" db="EMBL/GenBank/DDBJ databases">
        <authorList>
            <person name="Gilroy R."/>
        </authorList>
    </citation>
    <scope>NUCLEOTIDE SEQUENCE</scope>
    <source>
        <strain evidence="1">10669</strain>
    </source>
</reference>
<dbReference type="InterPro" id="IPR007485">
    <property type="entry name" value="LPS_assembly_LptE"/>
</dbReference>
<gene>
    <name evidence="1" type="ORF">IAC75_05070</name>
</gene>
<protein>
    <recommendedName>
        <fullName evidence="3">Lipopolysaccharide-assembly</fullName>
    </recommendedName>
</protein>
<dbReference type="EMBL" id="DVOG01000132">
    <property type="protein sequence ID" value="HIV04503.1"/>
    <property type="molecule type" value="Genomic_DNA"/>
</dbReference>
<comment type="caution">
    <text evidence="1">The sequence shown here is derived from an EMBL/GenBank/DDBJ whole genome shotgun (WGS) entry which is preliminary data.</text>
</comment>
<evidence type="ECO:0000313" key="2">
    <source>
        <dbReference type="Proteomes" id="UP000886812"/>
    </source>
</evidence>
<sequence length="180" mass="19793">MKNFLQRFFRGNAPRAARSALWAGTLLAVVSACSYSLGNRGELPFSTIEIAPIVNEADLPQAQATLAREIADALNREPKLSTVIDRGDAELEIVISDYRRSISSTASRDSVLASTQNLTLVLKCSLLNKRTGKYYFRNRSISVSTEVYTGQAPGLGEPQSFPVLSREAARKVRDLVTNVW</sequence>
<dbReference type="GO" id="GO:0043165">
    <property type="term" value="P:Gram-negative-bacterium-type cell outer membrane assembly"/>
    <property type="evidence" value="ECO:0007669"/>
    <property type="project" value="InterPro"/>
</dbReference>
<accession>A0A9D1NL88</accession>
<dbReference type="Pfam" id="PF04390">
    <property type="entry name" value="LptE"/>
    <property type="match status" value="1"/>
</dbReference>
<proteinExistence type="predicted"/>
<organism evidence="1 2">
    <name type="scientific">Candidatus Spyradosoma merdigallinarum</name>
    <dbReference type="NCBI Taxonomy" id="2840950"/>
    <lineage>
        <taxon>Bacteria</taxon>
        <taxon>Pseudomonadati</taxon>
        <taxon>Verrucomicrobiota</taxon>
        <taxon>Opitutia</taxon>
        <taxon>Opitutia incertae sedis</taxon>
        <taxon>Candidatus Spyradosoma</taxon>
    </lineage>
</organism>
<name>A0A9D1NL88_9BACT</name>
<evidence type="ECO:0008006" key="3">
    <source>
        <dbReference type="Google" id="ProtNLM"/>
    </source>
</evidence>